<sequence length="1159" mass="126664">MSYTTQQSAHSTHTLTATDGSRSTAYKRYEQGIISGRYRDVLVVLADNTGFDGNGFDASAGSLDDDWYVLNAFDDRDKYIDTVAVGGAMDEDHAVQVATSYFTNIGASYFAVISSADTSDQPATWSIDAITKLLSNPSQDAHYLRVITAKELRDEIQRVTYDSVKWQGDFTLASHGGSISDLCHDILKTDTHQDILTSFNINEAFADLNIKPVGDTQFDSLMEVKSRLPILKDRLFKAMANVAVEGVAVSTVKETKPFKRAGTVNMAFVFKLSDGQSLSIWFHSPKETPSNVLPTDIMVSWKWMLNKRDVTAVLSPPNGDNVQLPTLAGRIMRLAAKNSKRFKAAQVRAQKLDKELEEAQAEVDEKREALTNLDSEIAELQDKINAAIKTPVPVDDKPTQVPQTAAEVGADDVEATINELSTDLDTDDNIVTITGTEIDVSDAVDFKTAKNNAMAYFDDNLKDKVIFCPAVKNDVILRRRGGKHIAKANHTFRSKLQLVAAIPEMIKKGKYESYTKAVKGKAPNIYGYYVLHVTVVIDDIAKNARVVLEKNNEGEVLYDIGINKKEALAALGDAVADESSTRRSVSSQYQGLDKSYQDESDGVKQFDKLSFVDTGEYVLNLFFDEDILENLKDEDASNQESVASPIQPITTGKTNNAKTVGGNKIASTFALVEANSLIASHNASGAENPNYPQELQPRDRSRSESIAWVQKMAKSLDPESLGRTRRVDAGAPIVSDDLVVESGNGRTIAIKLAYQNGDAEEYREYLSDNAAMFGFSAEQVAKYKHPVLVRIRKTAIDRVAFTIEANQDDKLSFTASERAKSDAKRISDDMLALLSPSESGDLLAASNREFIKKFLASLGAEEAAQYTDNNGAPTRALEARVKAAIFNKAYDDDRLLEMMADQASPELQNTLNALTQAAPKFVEARATNLSQAQDAAESLIDGIEQTLDDQVQAAISDAANMIMNAKKNDQGITEYVRQLGLFEDVEDGVAELAVFLAQNARSAKKMTALFTAMADYIKNDNTARQNLDMFGAPAPLSINDVVRHALNAVQPTKTENLEDTPMTTALNDDAPNAATPVTDISAEDGERGQLKASIDALERLVNSADYDVTAGSTDELLELNKRATALDDGDLLNQLARISQKTVELTTAAIMRQMQQGAS</sequence>
<evidence type="ECO:0000256" key="2">
    <source>
        <dbReference type="SAM" id="MobiDB-lite"/>
    </source>
</evidence>
<evidence type="ECO:0000259" key="4">
    <source>
        <dbReference type="Pfam" id="PF18788"/>
    </source>
</evidence>
<name>A0ABP3FLS5_9GAMM</name>
<feature type="domain" description="Defence against restriction A N-terminal" evidence="4">
    <location>
        <begin position="217"/>
        <end position="339"/>
    </location>
</feature>
<accession>A0ABP3FLS5</accession>
<dbReference type="InterPro" id="IPR041140">
    <property type="entry name" value="DarA_N"/>
</dbReference>
<dbReference type="InterPro" id="IPR041398">
    <property type="entry name" value="DdrB_dom"/>
</dbReference>
<reference evidence="7" key="1">
    <citation type="journal article" date="2019" name="Int. J. Syst. Evol. Microbiol.">
        <title>The Global Catalogue of Microorganisms (GCM) 10K type strain sequencing project: providing services to taxonomists for standard genome sequencing and annotation.</title>
        <authorList>
            <consortium name="The Broad Institute Genomics Platform"/>
            <consortium name="The Broad Institute Genome Sequencing Center for Infectious Disease"/>
            <person name="Wu L."/>
            <person name="Ma J."/>
        </authorList>
    </citation>
    <scope>NUCLEOTIDE SEQUENCE [LARGE SCALE GENOMIC DNA]</scope>
    <source>
        <strain evidence="7">JCM 16343</strain>
    </source>
</reference>
<keyword evidence="1" id="KW-0175">Coiled coil</keyword>
<dbReference type="Pfam" id="PF18798">
    <property type="entry name" value="LPD3"/>
    <property type="match status" value="1"/>
</dbReference>
<dbReference type="InterPro" id="IPR040824">
    <property type="entry name" value="LPD3"/>
</dbReference>
<dbReference type="Pfam" id="PF18763">
    <property type="entry name" value="ddrB-ParB"/>
    <property type="match status" value="1"/>
</dbReference>
<comment type="caution">
    <text evidence="6">The sequence shown here is derived from an EMBL/GenBank/DDBJ whole genome shotgun (WGS) entry which is preliminary data.</text>
</comment>
<feature type="compositionally biased region" description="Polar residues" evidence="2">
    <location>
        <begin position="682"/>
        <end position="693"/>
    </location>
</feature>
<feature type="domain" description="Large polyvalent protein-associated" evidence="5">
    <location>
        <begin position="445"/>
        <end position="558"/>
    </location>
</feature>
<evidence type="ECO:0000313" key="6">
    <source>
        <dbReference type="EMBL" id="GAA0319191.1"/>
    </source>
</evidence>
<evidence type="ECO:0008006" key="8">
    <source>
        <dbReference type="Google" id="ProtNLM"/>
    </source>
</evidence>
<evidence type="ECO:0000259" key="5">
    <source>
        <dbReference type="Pfam" id="PF18798"/>
    </source>
</evidence>
<dbReference type="EMBL" id="BAAAFR010000005">
    <property type="protein sequence ID" value="GAA0319191.1"/>
    <property type="molecule type" value="Genomic_DNA"/>
</dbReference>
<dbReference type="Proteomes" id="UP001501787">
    <property type="component" value="Unassembled WGS sequence"/>
</dbReference>
<feature type="domain" description="DdrB-like" evidence="3">
    <location>
        <begin position="662"/>
        <end position="793"/>
    </location>
</feature>
<dbReference type="Pfam" id="PF18788">
    <property type="entry name" value="DarA_N"/>
    <property type="match status" value="1"/>
</dbReference>
<evidence type="ECO:0000259" key="3">
    <source>
        <dbReference type="Pfam" id="PF18763"/>
    </source>
</evidence>
<dbReference type="RefSeq" id="WP_201505407.1">
    <property type="nucleotide sequence ID" value="NZ_BAAAFR010000005.1"/>
</dbReference>
<evidence type="ECO:0000256" key="1">
    <source>
        <dbReference type="SAM" id="Coils"/>
    </source>
</evidence>
<proteinExistence type="predicted"/>
<evidence type="ECO:0000313" key="7">
    <source>
        <dbReference type="Proteomes" id="UP001501787"/>
    </source>
</evidence>
<protein>
    <recommendedName>
        <fullName evidence="8">Defence against restriction A N-terminal domain-containing protein</fullName>
    </recommendedName>
</protein>
<feature type="region of interest" description="Disordered" evidence="2">
    <location>
        <begin position="682"/>
        <end position="703"/>
    </location>
</feature>
<feature type="coiled-coil region" evidence="1">
    <location>
        <begin position="342"/>
        <end position="390"/>
    </location>
</feature>
<organism evidence="6 7">
    <name type="scientific">Psychrobacter aestuarii</name>
    <dbReference type="NCBI Taxonomy" id="556327"/>
    <lineage>
        <taxon>Bacteria</taxon>
        <taxon>Pseudomonadati</taxon>
        <taxon>Pseudomonadota</taxon>
        <taxon>Gammaproteobacteria</taxon>
        <taxon>Moraxellales</taxon>
        <taxon>Moraxellaceae</taxon>
        <taxon>Psychrobacter</taxon>
    </lineage>
</organism>
<gene>
    <name evidence="6" type="ORF">GCM10009129_16010</name>
</gene>
<keyword evidence="7" id="KW-1185">Reference proteome</keyword>